<keyword evidence="4" id="KW-1185">Reference proteome</keyword>
<dbReference type="OrthoDB" id="1144324at2"/>
<reference evidence="3" key="1">
    <citation type="submission" date="2011-09" db="EMBL/GenBank/DDBJ databases">
        <title>The permanent draft genome of Mucilaginibacter paludis DSM 18603.</title>
        <authorList>
            <consortium name="US DOE Joint Genome Institute (JGI-PGF)"/>
            <person name="Lucas S."/>
            <person name="Han J."/>
            <person name="Lapidus A."/>
            <person name="Bruce D."/>
            <person name="Goodwin L."/>
            <person name="Pitluck S."/>
            <person name="Peters L."/>
            <person name="Kyrpides N."/>
            <person name="Mavromatis K."/>
            <person name="Ivanova N."/>
            <person name="Mikhailova N."/>
            <person name="Held B."/>
            <person name="Detter J.C."/>
            <person name="Tapia R."/>
            <person name="Han C."/>
            <person name="Land M."/>
            <person name="Hauser L."/>
            <person name="Markowitz V."/>
            <person name="Cheng J.-F."/>
            <person name="Hugenholtz P."/>
            <person name="Woyke T."/>
            <person name="Wu D."/>
            <person name="Tindall B."/>
            <person name="Brambilla E."/>
            <person name="Klenk H.-P."/>
            <person name="Eisen J.A."/>
        </authorList>
    </citation>
    <scope>NUCLEOTIDE SEQUENCE [LARGE SCALE GENOMIC DNA]</scope>
    <source>
        <strain evidence="3">DSM 18603</strain>
    </source>
</reference>
<dbReference type="Proteomes" id="UP000002774">
    <property type="component" value="Chromosome"/>
</dbReference>
<dbReference type="PANTHER" id="PTHR10900:SF77">
    <property type="entry name" value="FI19380P1"/>
    <property type="match status" value="1"/>
</dbReference>
<gene>
    <name evidence="3" type="ORF">Mucpa_5509</name>
</gene>
<dbReference type="InterPro" id="IPR036378">
    <property type="entry name" value="FAS1_dom_sf"/>
</dbReference>
<dbReference type="InterPro" id="IPR000782">
    <property type="entry name" value="FAS1_domain"/>
</dbReference>
<evidence type="ECO:0000256" key="1">
    <source>
        <dbReference type="SAM" id="SignalP"/>
    </source>
</evidence>
<evidence type="ECO:0000259" key="2">
    <source>
        <dbReference type="PROSITE" id="PS50213"/>
    </source>
</evidence>
<dbReference type="PANTHER" id="PTHR10900">
    <property type="entry name" value="PERIOSTIN-RELATED"/>
    <property type="match status" value="1"/>
</dbReference>
<proteinExistence type="predicted"/>
<dbReference type="HOGENOM" id="CLU_031281_1_1_10"/>
<feature type="domain" description="FAS1" evidence="2">
    <location>
        <begin position="174"/>
        <end position="325"/>
    </location>
</feature>
<organism evidence="3 4">
    <name type="scientific">Mucilaginibacter paludis DSM 18603</name>
    <dbReference type="NCBI Taxonomy" id="714943"/>
    <lineage>
        <taxon>Bacteria</taxon>
        <taxon>Pseudomonadati</taxon>
        <taxon>Bacteroidota</taxon>
        <taxon>Sphingobacteriia</taxon>
        <taxon>Sphingobacteriales</taxon>
        <taxon>Sphingobacteriaceae</taxon>
        <taxon>Mucilaginibacter</taxon>
    </lineage>
</organism>
<protein>
    <submittedName>
        <fullName evidence="3">Beta-Ig-H3/fasciclin</fullName>
    </submittedName>
</protein>
<evidence type="ECO:0000313" key="3">
    <source>
        <dbReference type="EMBL" id="EHQ29580.1"/>
    </source>
</evidence>
<evidence type="ECO:0000313" key="4">
    <source>
        <dbReference type="Proteomes" id="UP000002774"/>
    </source>
</evidence>
<dbReference type="Gene3D" id="2.30.180.10">
    <property type="entry name" value="FAS1 domain"/>
    <property type="match status" value="2"/>
</dbReference>
<dbReference type="Pfam" id="PF02469">
    <property type="entry name" value="Fasciclin"/>
    <property type="match status" value="2"/>
</dbReference>
<dbReference type="PROSITE" id="PS50213">
    <property type="entry name" value="FAS1"/>
    <property type="match status" value="2"/>
</dbReference>
<dbReference type="AlphaFoldDB" id="H1YC17"/>
<sequence>MRTEKKYFFTLNLRSAFLYILSSLVLASCTKSGTTIKVDNNRITYVLLDNFNLSIFNTALKRSGGDILLKQDGPFTVLAPTNAAANSSILTGDVTTVTRYSYYHILDGALDINKLPLKFNQDVSSRGNKFLVTRWIKGVDTVVTFNGVRVISKNVKASNGLINVLAKVLIPYNYSTLGDALADDQTMTLFYQAVVSAGMLPTINGTSNYTIFAPNNAAMINAGYTTLDQISKTAPAVLQRLVKAHIATDRHFVYDYILIADATNITSQTMLDGTVNTITLKQNSTVAGGYSGIWIRGNLNGGNIEIDKSDIIAGNGILHSIQETLKN</sequence>
<feature type="domain" description="FAS1" evidence="2">
    <location>
        <begin position="40"/>
        <end position="169"/>
    </location>
</feature>
<feature type="signal peptide" evidence="1">
    <location>
        <begin position="1"/>
        <end position="27"/>
    </location>
</feature>
<dbReference type="SMART" id="SM00554">
    <property type="entry name" value="FAS1"/>
    <property type="match status" value="2"/>
</dbReference>
<keyword evidence="1" id="KW-0732">Signal</keyword>
<accession>H1YC17</accession>
<dbReference type="STRING" id="714943.Mucpa_5509"/>
<dbReference type="PROSITE" id="PS51257">
    <property type="entry name" value="PROKAR_LIPOPROTEIN"/>
    <property type="match status" value="1"/>
</dbReference>
<dbReference type="InterPro" id="IPR050904">
    <property type="entry name" value="Adhesion/Biosynth-related"/>
</dbReference>
<name>H1YC17_9SPHI</name>
<dbReference type="RefSeq" id="WP_008510864.1">
    <property type="nucleotide sequence ID" value="NZ_CM001403.1"/>
</dbReference>
<dbReference type="EMBL" id="CM001403">
    <property type="protein sequence ID" value="EHQ29580.1"/>
    <property type="molecule type" value="Genomic_DNA"/>
</dbReference>
<dbReference type="SUPFAM" id="SSF82153">
    <property type="entry name" value="FAS1 domain"/>
    <property type="match status" value="2"/>
</dbReference>
<dbReference type="eggNOG" id="COG2335">
    <property type="taxonomic scope" value="Bacteria"/>
</dbReference>
<feature type="chain" id="PRO_5003558425" evidence="1">
    <location>
        <begin position="28"/>
        <end position="327"/>
    </location>
</feature>